<dbReference type="EMBL" id="UGQY01000005">
    <property type="protein sequence ID" value="SUA31301.1"/>
    <property type="molecule type" value="Genomic_DNA"/>
</dbReference>
<dbReference type="Pfam" id="PF13401">
    <property type="entry name" value="AAA_22"/>
    <property type="match status" value="1"/>
</dbReference>
<sequence>MTSTTARSKTPKPRANNRTRSLANISLTRKEDWKHYVLAPSRTRPDPVTRSQLTGLSDAARTQYNRVRRDWHANLGPFITPQFKTVTEQLWNITDSNLHDGDRVKGAIALDSEPGVGKTTVAQHFGKHFHLDQLKQEGPRTDDGHERWPVCWVSLTGNTTLRDLNRAMLSFYAHPGTDRGTATQYLQRALDCVLNCETRLLVIDDLHFLKWPTAQSIQVSNHFKFIANTFPVTLLFIGVELKKSGLLADRNHSNVVAQTARRTTVIGMDSFPIKEDHERGTWRNLLTTIEARVVLAGAGRGMLADVLPDYLWARTNGYIGSLMTLINRGCSLAIRSGEEVLTEELFDRIRLDAAAEETREENFAAIRTGKLKARMN</sequence>
<gene>
    <name evidence="3" type="ORF">NCTC1542_06655</name>
</gene>
<name>A0A378WD58_MYCFO</name>
<dbReference type="InterPro" id="IPR027417">
    <property type="entry name" value="P-loop_NTPase"/>
</dbReference>
<evidence type="ECO:0000259" key="2">
    <source>
        <dbReference type="Pfam" id="PF13401"/>
    </source>
</evidence>
<evidence type="ECO:0000256" key="1">
    <source>
        <dbReference type="SAM" id="MobiDB-lite"/>
    </source>
</evidence>
<dbReference type="Proteomes" id="UP000255389">
    <property type="component" value="Unassembled WGS sequence"/>
</dbReference>
<dbReference type="GO" id="GO:0016887">
    <property type="term" value="F:ATP hydrolysis activity"/>
    <property type="evidence" value="ECO:0007669"/>
    <property type="project" value="InterPro"/>
</dbReference>
<dbReference type="AlphaFoldDB" id="A0A378WD58"/>
<dbReference type="Gene3D" id="3.40.50.300">
    <property type="entry name" value="P-loop containing nucleotide triphosphate hydrolases"/>
    <property type="match status" value="1"/>
</dbReference>
<evidence type="ECO:0000313" key="3">
    <source>
        <dbReference type="EMBL" id="SUA31301.1"/>
    </source>
</evidence>
<accession>A0A378WD58</accession>
<organism evidence="3 4">
    <name type="scientific">Mycolicibacterium fortuitum</name>
    <name type="common">Mycobacterium fortuitum</name>
    <dbReference type="NCBI Taxonomy" id="1766"/>
    <lineage>
        <taxon>Bacteria</taxon>
        <taxon>Bacillati</taxon>
        <taxon>Actinomycetota</taxon>
        <taxon>Actinomycetes</taxon>
        <taxon>Mycobacteriales</taxon>
        <taxon>Mycobacteriaceae</taxon>
        <taxon>Mycolicibacterium</taxon>
    </lineage>
</organism>
<dbReference type="SUPFAM" id="SSF52540">
    <property type="entry name" value="P-loop containing nucleoside triphosphate hydrolases"/>
    <property type="match status" value="1"/>
</dbReference>
<feature type="domain" description="ORC1/DEAH AAA+ ATPase" evidence="2">
    <location>
        <begin position="105"/>
        <end position="239"/>
    </location>
</feature>
<feature type="region of interest" description="Disordered" evidence="1">
    <location>
        <begin position="1"/>
        <end position="21"/>
    </location>
</feature>
<dbReference type="InterPro" id="IPR049945">
    <property type="entry name" value="AAA_22"/>
</dbReference>
<proteinExistence type="predicted"/>
<reference evidence="3 4" key="1">
    <citation type="submission" date="2018-06" db="EMBL/GenBank/DDBJ databases">
        <authorList>
            <consortium name="Pathogen Informatics"/>
            <person name="Doyle S."/>
        </authorList>
    </citation>
    <scope>NUCLEOTIDE SEQUENCE [LARGE SCALE GENOMIC DNA]</scope>
    <source>
        <strain evidence="3 4">NCTC1542</strain>
    </source>
</reference>
<evidence type="ECO:0000313" key="4">
    <source>
        <dbReference type="Proteomes" id="UP000255389"/>
    </source>
</evidence>
<protein>
    <submittedName>
        <fullName evidence="3">ATP binding protein with TniB domain</fullName>
    </submittedName>
</protein>